<comment type="caution">
    <text evidence="1">The sequence shown here is derived from an EMBL/GenBank/DDBJ whole genome shotgun (WGS) entry which is preliminary data.</text>
</comment>
<gene>
    <name evidence="1" type="ORF">L1987_10927</name>
</gene>
<organism evidence="1 2">
    <name type="scientific">Smallanthus sonchifolius</name>
    <dbReference type="NCBI Taxonomy" id="185202"/>
    <lineage>
        <taxon>Eukaryota</taxon>
        <taxon>Viridiplantae</taxon>
        <taxon>Streptophyta</taxon>
        <taxon>Embryophyta</taxon>
        <taxon>Tracheophyta</taxon>
        <taxon>Spermatophyta</taxon>
        <taxon>Magnoliopsida</taxon>
        <taxon>eudicotyledons</taxon>
        <taxon>Gunneridae</taxon>
        <taxon>Pentapetalae</taxon>
        <taxon>asterids</taxon>
        <taxon>campanulids</taxon>
        <taxon>Asterales</taxon>
        <taxon>Asteraceae</taxon>
        <taxon>Asteroideae</taxon>
        <taxon>Heliantheae alliance</taxon>
        <taxon>Millerieae</taxon>
        <taxon>Smallanthus</taxon>
    </lineage>
</organism>
<keyword evidence="2" id="KW-1185">Reference proteome</keyword>
<dbReference type="EMBL" id="CM042021">
    <property type="protein sequence ID" value="KAI3817138.1"/>
    <property type="molecule type" value="Genomic_DNA"/>
</dbReference>
<accession>A0ACB9JB19</accession>
<protein>
    <submittedName>
        <fullName evidence="1">Uncharacterized protein</fullName>
    </submittedName>
</protein>
<evidence type="ECO:0000313" key="2">
    <source>
        <dbReference type="Proteomes" id="UP001056120"/>
    </source>
</evidence>
<name>A0ACB9JB19_9ASTR</name>
<reference evidence="2" key="1">
    <citation type="journal article" date="2022" name="Mol. Ecol. Resour.">
        <title>The genomes of chicory, endive, great burdock and yacon provide insights into Asteraceae palaeo-polyploidization history and plant inulin production.</title>
        <authorList>
            <person name="Fan W."/>
            <person name="Wang S."/>
            <person name="Wang H."/>
            <person name="Wang A."/>
            <person name="Jiang F."/>
            <person name="Liu H."/>
            <person name="Zhao H."/>
            <person name="Xu D."/>
            <person name="Zhang Y."/>
        </authorList>
    </citation>
    <scope>NUCLEOTIDE SEQUENCE [LARGE SCALE GENOMIC DNA]</scope>
    <source>
        <strain evidence="2">cv. Yunnan</strain>
    </source>
</reference>
<sequence length="177" mass="20307">MNRLTPHYKFCYLHCYSITVFRNTKIKEGIQVSVGISDLRRTQVAVFSNNTRRQDYNLLSILRDRGKVRPHLILPRPYYWSGILLGNSVSPSLKDKSCNLYAISHASESIVLASFQYSASAERTHSVAKMLIGQQIVPERVLIFDSVQSRNFRGRISTDDTFAMKLETSREKKGSRF</sequence>
<evidence type="ECO:0000313" key="1">
    <source>
        <dbReference type="EMBL" id="KAI3817138.1"/>
    </source>
</evidence>
<proteinExistence type="predicted"/>
<reference evidence="1 2" key="2">
    <citation type="journal article" date="2022" name="Mol. Ecol. Resour.">
        <title>The genomes of chicory, endive, great burdock and yacon provide insights into Asteraceae paleo-polyploidization history and plant inulin production.</title>
        <authorList>
            <person name="Fan W."/>
            <person name="Wang S."/>
            <person name="Wang H."/>
            <person name="Wang A."/>
            <person name="Jiang F."/>
            <person name="Liu H."/>
            <person name="Zhao H."/>
            <person name="Xu D."/>
            <person name="Zhang Y."/>
        </authorList>
    </citation>
    <scope>NUCLEOTIDE SEQUENCE [LARGE SCALE GENOMIC DNA]</scope>
    <source>
        <strain evidence="2">cv. Yunnan</strain>
        <tissue evidence="1">Leaves</tissue>
    </source>
</reference>
<dbReference type="Proteomes" id="UP001056120">
    <property type="component" value="Linkage Group LG04"/>
</dbReference>